<reference evidence="1 2" key="1">
    <citation type="submission" date="2024-01" db="EMBL/GenBank/DDBJ databases">
        <title>The genomes of 5 underutilized Papilionoideae crops provide insights into root nodulation and disease resistanc.</title>
        <authorList>
            <person name="Jiang F."/>
        </authorList>
    </citation>
    <scope>NUCLEOTIDE SEQUENCE [LARGE SCALE GENOMIC DNA]</scope>
    <source>
        <strain evidence="1">LVBAO_FW01</strain>
        <tissue evidence="1">Leaves</tissue>
    </source>
</reference>
<evidence type="ECO:0000313" key="2">
    <source>
        <dbReference type="Proteomes" id="UP001367508"/>
    </source>
</evidence>
<evidence type="ECO:0000313" key="1">
    <source>
        <dbReference type="EMBL" id="KAK7361690.1"/>
    </source>
</evidence>
<organism evidence="1 2">
    <name type="scientific">Canavalia gladiata</name>
    <name type="common">Sword bean</name>
    <name type="synonym">Dolichos gladiatus</name>
    <dbReference type="NCBI Taxonomy" id="3824"/>
    <lineage>
        <taxon>Eukaryota</taxon>
        <taxon>Viridiplantae</taxon>
        <taxon>Streptophyta</taxon>
        <taxon>Embryophyta</taxon>
        <taxon>Tracheophyta</taxon>
        <taxon>Spermatophyta</taxon>
        <taxon>Magnoliopsida</taxon>
        <taxon>eudicotyledons</taxon>
        <taxon>Gunneridae</taxon>
        <taxon>Pentapetalae</taxon>
        <taxon>rosids</taxon>
        <taxon>fabids</taxon>
        <taxon>Fabales</taxon>
        <taxon>Fabaceae</taxon>
        <taxon>Papilionoideae</taxon>
        <taxon>50 kb inversion clade</taxon>
        <taxon>NPAAA clade</taxon>
        <taxon>indigoferoid/millettioid clade</taxon>
        <taxon>Phaseoleae</taxon>
        <taxon>Canavalia</taxon>
    </lineage>
</organism>
<keyword evidence="2" id="KW-1185">Reference proteome</keyword>
<gene>
    <name evidence="1" type="ORF">VNO77_03764</name>
</gene>
<dbReference type="AlphaFoldDB" id="A0AAN9MVA0"/>
<name>A0AAN9MVA0_CANGL</name>
<dbReference type="Proteomes" id="UP001367508">
    <property type="component" value="Unassembled WGS sequence"/>
</dbReference>
<sequence length="116" mass="13299">MNLEKRFKKEKRKEGEEILGGWDSCRRTKEARQLLAKGRSIMISVHKILMFALSSWMKTWNWDVCFYSGDINPTETAAKMEKAMSCALGDGVKFCAALTLALISTKERDHNSRGYF</sequence>
<protein>
    <submittedName>
        <fullName evidence="1">Uncharacterized protein</fullName>
    </submittedName>
</protein>
<dbReference type="EMBL" id="JAYMYQ010000001">
    <property type="protein sequence ID" value="KAK7361690.1"/>
    <property type="molecule type" value="Genomic_DNA"/>
</dbReference>
<accession>A0AAN9MVA0</accession>
<comment type="caution">
    <text evidence="1">The sequence shown here is derived from an EMBL/GenBank/DDBJ whole genome shotgun (WGS) entry which is preliminary data.</text>
</comment>
<proteinExistence type="predicted"/>